<evidence type="ECO:0000256" key="3">
    <source>
        <dbReference type="ARBA" id="ARBA00023242"/>
    </source>
</evidence>
<accession>A0A1J9QC86</accession>
<keyword evidence="3" id="KW-0539">Nucleus</keyword>
<name>A0A1J9QC86_9EURO</name>
<keyword evidence="7" id="KW-1185">Reference proteome</keyword>
<evidence type="ECO:0000313" key="6">
    <source>
        <dbReference type="EMBL" id="OJD25698.1"/>
    </source>
</evidence>
<dbReference type="AlphaFoldDB" id="A0A1J9QC86"/>
<gene>
    <name evidence="6" type="ORF">ACJ73_02929</name>
</gene>
<dbReference type="PROSITE" id="PS50048">
    <property type="entry name" value="ZN2_CY6_FUNGAL_2"/>
    <property type="match status" value="1"/>
</dbReference>
<dbReference type="InterPro" id="IPR001138">
    <property type="entry name" value="Zn2Cys6_DnaBD"/>
</dbReference>
<dbReference type="STRING" id="1658174.A0A1J9QC86"/>
<evidence type="ECO:0000256" key="4">
    <source>
        <dbReference type="SAM" id="MobiDB-lite"/>
    </source>
</evidence>
<feature type="domain" description="Zn(2)-C6 fungal-type" evidence="5">
    <location>
        <begin position="8"/>
        <end position="43"/>
    </location>
</feature>
<keyword evidence="1" id="KW-0805">Transcription regulation</keyword>
<dbReference type="Proteomes" id="UP000242791">
    <property type="component" value="Unassembled WGS sequence"/>
</dbReference>
<comment type="caution">
    <text evidence="6">The sequence shown here is derived from an EMBL/GenBank/DDBJ whole genome shotgun (WGS) entry which is preliminary data.</text>
</comment>
<feature type="region of interest" description="Disordered" evidence="4">
    <location>
        <begin position="48"/>
        <end position="72"/>
    </location>
</feature>
<proteinExistence type="predicted"/>
<evidence type="ECO:0000256" key="1">
    <source>
        <dbReference type="ARBA" id="ARBA00023015"/>
    </source>
</evidence>
<protein>
    <recommendedName>
        <fullName evidence="5">Zn(2)-C6 fungal-type domain-containing protein</fullName>
    </recommendedName>
</protein>
<dbReference type="GO" id="GO:0008270">
    <property type="term" value="F:zinc ion binding"/>
    <property type="evidence" value="ECO:0007669"/>
    <property type="project" value="InterPro"/>
</dbReference>
<dbReference type="OrthoDB" id="539213at2759"/>
<organism evidence="6 7">
    <name type="scientific">Blastomyces percursus</name>
    <dbReference type="NCBI Taxonomy" id="1658174"/>
    <lineage>
        <taxon>Eukaryota</taxon>
        <taxon>Fungi</taxon>
        <taxon>Dikarya</taxon>
        <taxon>Ascomycota</taxon>
        <taxon>Pezizomycotina</taxon>
        <taxon>Eurotiomycetes</taxon>
        <taxon>Eurotiomycetidae</taxon>
        <taxon>Onygenales</taxon>
        <taxon>Ajellomycetaceae</taxon>
        <taxon>Blastomyces</taxon>
    </lineage>
</organism>
<dbReference type="GO" id="GO:0000981">
    <property type="term" value="F:DNA-binding transcription factor activity, RNA polymerase II-specific"/>
    <property type="evidence" value="ECO:0007669"/>
    <property type="project" value="InterPro"/>
</dbReference>
<dbReference type="VEuPathDB" id="FungiDB:ACJ73_02929"/>
<evidence type="ECO:0000256" key="2">
    <source>
        <dbReference type="ARBA" id="ARBA00023163"/>
    </source>
</evidence>
<evidence type="ECO:0000259" key="5">
    <source>
        <dbReference type="PROSITE" id="PS50048"/>
    </source>
</evidence>
<keyword evidence="2" id="KW-0804">Transcription</keyword>
<evidence type="ECO:0000313" key="7">
    <source>
        <dbReference type="Proteomes" id="UP000242791"/>
    </source>
</evidence>
<reference evidence="6 7" key="1">
    <citation type="submission" date="2015-08" db="EMBL/GenBank/DDBJ databases">
        <title>Emmonsia species relationships and genome sequence.</title>
        <authorList>
            <person name="Cuomo C.A."/>
            <person name="Schwartz I.S."/>
            <person name="Kenyon C."/>
            <person name="De Hoog G.S."/>
            <person name="Govender N.P."/>
            <person name="Botha A."/>
            <person name="Moreno L."/>
            <person name="De Vries M."/>
            <person name="Munoz J.F."/>
            <person name="Stielow J.B."/>
        </authorList>
    </citation>
    <scope>NUCLEOTIDE SEQUENCE [LARGE SCALE GENOMIC DNA]</scope>
    <source>
        <strain evidence="6 7">EI222</strain>
    </source>
</reference>
<dbReference type="EMBL" id="LGTZ01000332">
    <property type="protein sequence ID" value="OJD25698.1"/>
    <property type="molecule type" value="Genomic_DNA"/>
</dbReference>
<dbReference type="CDD" id="cd00067">
    <property type="entry name" value="GAL4"/>
    <property type="match status" value="1"/>
</dbReference>
<sequence>MPSEGVPKCQRCRRDHKRCSPEVRPWPGERCKRCENYGYECSENMMARRSAQRDRESGPTISRPVEGRSGNYQQGATLSLLARPISLTETESSQSPFVGLFLYLKNIDWQTLSWPSAEFGSDPFAAMFQSHTCFPNLFNPPLGRRGMYLEIFAESERLKQSSPSPPVPYGHSLENSVITAIVNRLQREQHRKAMNYSFEELSRRCSNYISYGSYWNSLRMMLNTDEVLLIDPEYSFDKTNPDTTIESAVYFWLFRIPGLKELCQKLSGLSHTILSLARTAHDDPVRNVLAMQILNRLNEVLGSGVASFTQPSQPGYSINSNNSNHDNGHSYVAAATIGSSTMGFRGGEPDDPFSYDSVSLQAGFGGGYVYQSAWSN</sequence>